<accession>A0A1H6NGQ4</accession>
<protein>
    <submittedName>
        <fullName evidence="8">Nitrite reductase (NADH) small subunit</fullName>
    </submittedName>
</protein>
<dbReference type="RefSeq" id="WP_092796791.1">
    <property type="nucleotide sequence ID" value="NZ_FNXF01000023.1"/>
</dbReference>
<dbReference type="AlphaFoldDB" id="A0A1H6NGQ4"/>
<proteinExistence type="predicted"/>
<evidence type="ECO:0000256" key="3">
    <source>
        <dbReference type="ARBA" id="ARBA00023002"/>
    </source>
</evidence>
<dbReference type="GO" id="GO:0046872">
    <property type="term" value="F:metal ion binding"/>
    <property type="evidence" value="ECO:0007669"/>
    <property type="project" value="UniProtKB-KW"/>
</dbReference>
<dbReference type="PANTHER" id="PTHR40562:SF1">
    <property type="entry name" value="NITRITE REDUCTASE (NADH) SMALL SUBUNIT"/>
    <property type="match status" value="1"/>
</dbReference>
<dbReference type="Gene3D" id="2.102.10.10">
    <property type="entry name" value="Rieske [2Fe-2S] iron-sulphur domain"/>
    <property type="match status" value="1"/>
</dbReference>
<dbReference type="GO" id="GO:0042128">
    <property type="term" value="P:nitrate assimilation"/>
    <property type="evidence" value="ECO:0007669"/>
    <property type="project" value="UniProtKB-KW"/>
</dbReference>
<dbReference type="InterPro" id="IPR012748">
    <property type="entry name" value="Rieske-like_NirD"/>
</dbReference>
<dbReference type="PROSITE" id="PS51296">
    <property type="entry name" value="RIESKE"/>
    <property type="match status" value="1"/>
</dbReference>
<keyword evidence="1" id="KW-0001">2Fe-2S</keyword>
<reference evidence="9" key="1">
    <citation type="submission" date="2016-10" db="EMBL/GenBank/DDBJ databases">
        <authorList>
            <person name="Varghese N."/>
            <person name="Submissions S."/>
        </authorList>
    </citation>
    <scope>NUCLEOTIDE SEQUENCE [LARGE SCALE GENOMIC DNA]</scope>
    <source>
        <strain evidence="9">DSM 17616</strain>
    </source>
</reference>
<organism evidence="8 9">
    <name type="scientific">Rheinheimera pacifica</name>
    <dbReference type="NCBI Taxonomy" id="173990"/>
    <lineage>
        <taxon>Bacteria</taxon>
        <taxon>Pseudomonadati</taxon>
        <taxon>Pseudomonadota</taxon>
        <taxon>Gammaproteobacteria</taxon>
        <taxon>Chromatiales</taxon>
        <taxon>Chromatiaceae</taxon>
        <taxon>Rheinheimera</taxon>
    </lineage>
</organism>
<dbReference type="EMBL" id="FNXF01000023">
    <property type="protein sequence ID" value="SEI12090.1"/>
    <property type="molecule type" value="Genomic_DNA"/>
</dbReference>
<dbReference type="OrthoDB" id="9769355at2"/>
<dbReference type="SUPFAM" id="SSF50022">
    <property type="entry name" value="ISP domain"/>
    <property type="match status" value="1"/>
</dbReference>
<evidence type="ECO:0000313" key="9">
    <source>
        <dbReference type="Proteomes" id="UP000199371"/>
    </source>
</evidence>
<evidence type="ECO:0000259" key="7">
    <source>
        <dbReference type="PROSITE" id="PS51296"/>
    </source>
</evidence>
<keyword evidence="4" id="KW-0408">Iron</keyword>
<keyword evidence="6" id="KW-0534">Nitrate assimilation</keyword>
<dbReference type="InterPro" id="IPR036922">
    <property type="entry name" value="Rieske_2Fe-2S_sf"/>
</dbReference>
<evidence type="ECO:0000256" key="5">
    <source>
        <dbReference type="ARBA" id="ARBA00023014"/>
    </source>
</evidence>
<evidence type="ECO:0000256" key="1">
    <source>
        <dbReference type="ARBA" id="ARBA00022714"/>
    </source>
</evidence>
<keyword evidence="5" id="KW-0411">Iron-sulfur</keyword>
<sequence length="119" mass="12815">MAWADICAFEDLVENSGICALLNGQQVAVFLLELQGEPQIYAVGNYDPIGGANVLSRGIVGSVGEQIVVASPLYKQHFSLTTGQCLEQPDVVIPVYRVKLQQGRVWLNVGQQNQQASAA</sequence>
<dbReference type="NCBIfam" id="TIGR02378">
    <property type="entry name" value="nirD_assim_sml"/>
    <property type="match status" value="1"/>
</dbReference>
<dbReference type="GO" id="GO:0051537">
    <property type="term" value="F:2 iron, 2 sulfur cluster binding"/>
    <property type="evidence" value="ECO:0007669"/>
    <property type="project" value="UniProtKB-KW"/>
</dbReference>
<name>A0A1H6NGQ4_9GAMM</name>
<dbReference type="InterPro" id="IPR017881">
    <property type="entry name" value="NirD"/>
</dbReference>
<keyword evidence="3" id="KW-0560">Oxidoreductase</keyword>
<dbReference type="PROSITE" id="PS51300">
    <property type="entry name" value="NIRD"/>
    <property type="match status" value="1"/>
</dbReference>
<feature type="domain" description="Rieske" evidence="7">
    <location>
        <begin position="4"/>
        <end position="107"/>
    </location>
</feature>
<evidence type="ECO:0000256" key="4">
    <source>
        <dbReference type="ARBA" id="ARBA00023004"/>
    </source>
</evidence>
<evidence type="ECO:0000313" key="8">
    <source>
        <dbReference type="EMBL" id="SEI12090.1"/>
    </source>
</evidence>
<gene>
    <name evidence="8" type="ORF">SAMN05660691_03895</name>
</gene>
<dbReference type="GO" id="GO:0008942">
    <property type="term" value="F:nitrite reductase [NAD(P)H] activity"/>
    <property type="evidence" value="ECO:0007669"/>
    <property type="project" value="InterPro"/>
</dbReference>
<dbReference type="Pfam" id="PF13806">
    <property type="entry name" value="Rieske_2"/>
    <property type="match status" value="1"/>
</dbReference>
<keyword evidence="9" id="KW-1185">Reference proteome</keyword>
<dbReference type="InterPro" id="IPR017941">
    <property type="entry name" value="Rieske_2Fe-2S"/>
</dbReference>
<dbReference type="PANTHER" id="PTHR40562">
    <property type="match status" value="1"/>
</dbReference>
<keyword evidence="2" id="KW-0479">Metal-binding</keyword>
<evidence type="ECO:0000256" key="2">
    <source>
        <dbReference type="ARBA" id="ARBA00022723"/>
    </source>
</evidence>
<dbReference type="Proteomes" id="UP000199371">
    <property type="component" value="Unassembled WGS sequence"/>
</dbReference>
<dbReference type="STRING" id="173990.SAMN05660691_03895"/>
<evidence type="ECO:0000256" key="6">
    <source>
        <dbReference type="ARBA" id="ARBA00023063"/>
    </source>
</evidence>
<dbReference type="CDD" id="cd03529">
    <property type="entry name" value="Rieske_NirD"/>
    <property type="match status" value="1"/>
</dbReference>